<dbReference type="AlphaFoldDB" id="A0A4Y8M3M5"/>
<evidence type="ECO:0000256" key="4">
    <source>
        <dbReference type="ARBA" id="ARBA00022898"/>
    </source>
</evidence>
<keyword evidence="4 7" id="KW-0663">Pyridoxal phosphate</keyword>
<dbReference type="FunFam" id="3.40.640.10:FF:000090">
    <property type="entry name" value="Pyridoxal phosphate-dependent aminotransferase"/>
    <property type="match status" value="1"/>
</dbReference>
<dbReference type="InterPro" id="IPR000653">
    <property type="entry name" value="DegT/StrS_aminotransferase"/>
</dbReference>
<dbReference type="PANTHER" id="PTHR30244:SF30">
    <property type="entry name" value="BLR5990 PROTEIN"/>
    <property type="match status" value="1"/>
</dbReference>
<dbReference type="Gene3D" id="3.40.640.10">
    <property type="entry name" value="Type I PLP-dependent aspartate aminotransferase-like (Major domain)"/>
    <property type="match status" value="1"/>
</dbReference>
<organism evidence="9 10">
    <name type="scientific">Cohnella luojiensis</name>
    <dbReference type="NCBI Taxonomy" id="652876"/>
    <lineage>
        <taxon>Bacteria</taxon>
        <taxon>Bacillati</taxon>
        <taxon>Bacillota</taxon>
        <taxon>Bacilli</taxon>
        <taxon>Bacillales</taxon>
        <taxon>Paenibacillaceae</taxon>
        <taxon>Cohnella</taxon>
    </lineage>
</organism>
<evidence type="ECO:0000313" key="9">
    <source>
        <dbReference type="EMBL" id="TFE29038.1"/>
    </source>
</evidence>
<reference evidence="9 10" key="1">
    <citation type="submission" date="2019-03" db="EMBL/GenBank/DDBJ databases">
        <title>Cohnella endophytica sp. nov., a novel endophytic bacterium isolated from bark of Sonneratia apetala.</title>
        <authorList>
            <person name="Tuo L."/>
        </authorList>
    </citation>
    <scope>NUCLEOTIDE SEQUENCE [LARGE SCALE GENOMIC DNA]</scope>
    <source>
        <strain evidence="9 10">CCTCC AB 208254</strain>
    </source>
</reference>
<evidence type="ECO:0000256" key="8">
    <source>
        <dbReference type="RuleBase" id="RU004508"/>
    </source>
</evidence>
<gene>
    <name evidence="9" type="ORF">E2980_06530</name>
</gene>
<dbReference type="PANTHER" id="PTHR30244">
    <property type="entry name" value="TRANSAMINASE"/>
    <property type="match status" value="1"/>
</dbReference>
<dbReference type="InterPro" id="IPR015424">
    <property type="entry name" value="PyrdxlP-dep_Trfase"/>
</dbReference>
<dbReference type="OrthoDB" id="9810913at2"/>
<dbReference type="InterPro" id="IPR026385">
    <property type="entry name" value="LegC-like"/>
</dbReference>
<keyword evidence="3 9" id="KW-0808">Transferase</keyword>
<dbReference type="InterPro" id="IPR015421">
    <property type="entry name" value="PyrdxlP-dep_Trfase_major"/>
</dbReference>
<dbReference type="EMBL" id="SOMN01000005">
    <property type="protein sequence ID" value="TFE29038.1"/>
    <property type="molecule type" value="Genomic_DNA"/>
</dbReference>
<evidence type="ECO:0000256" key="5">
    <source>
        <dbReference type="ARBA" id="ARBA00037999"/>
    </source>
</evidence>
<name>A0A4Y8M3M5_9BACL</name>
<evidence type="ECO:0000313" key="10">
    <source>
        <dbReference type="Proteomes" id="UP000297900"/>
    </source>
</evidence>
<evidence type="ECO:0000256" key="6">
    <source>
        <dbReference type="PIRSR" id="PIRSR000390-1"/>
    </source>
</evidence>
<feature type="modified residue" description="N6-(pyridoxal phosphate)lysine" evidence="7">
    <location>
        <position position="223"/>
    </location>
</feature>
<dbReference type="NCBIfam" id="TIGR04181">
    <property type="entry name" value="NHT_00031"/>
    <property type="match status" value="1"/>
</dbReference>
<dbReference type="GO" id="GO:0030170">
    <property type="term" value="F:pyridoxal phosphate binding"/>
    <property type="evidence" value="ECO:0007669"/>
    <property type="project" value="TreeGrafter"/>
</dbReference>
<keyword evidence="10" id="KW-1185">Reference proteome</keyword>
<keyword evidence="2 9" id="KW-0032">Aminotransferase</keyword>
<dbReference type="CDD" id="cd00616">
    <property type="entry name" value="AHBA_syn"/>
    <property type="match status" value="1"/>
</dbReference>
<dbReference type="PIRSF" id="PIRSF000390">
    <property type="entry name" value="PLP_StrS"/>
    <property type="match status" value="1"/>
</dbReference>
<dbReference type="SUPFAM" id="SSF53383">
    <property type="entry name" value="PLP-dependent transferases"/>
    <property type="match status" value="1"/>
</dbReference>
<feature type="active site" description="Proton acceptor" evidence="6">
    <location>
        <position position="223"/>
    </location>
</feature>
<sequence length="396" mass="43459">MIKDTQLLGSIIVDVIRQIAGSDSGILSLHEPEFSGNEWLYVKECLDTGWVSSAGRFVDRLESELAAFTNSRHAVAVVNGTAALHIALLLSGVKPGEEVIVPSLTFVATANAIAYCQAVPHFADVSSSTLGLDTIRLGEYLREIGERTRDGALYNRKTGKRIRAIVPMHTFGHPLDMEALLDLGEQYGLAVIEDAAESLGSLYKGKSTGTFGLFGILSFNGNKIMTTGGGGAILTQDKEMAAMAKHLTTTAKIPHSWAFEHDRVGYNYRMPNINAALGCAQLEKVPEFLTRKRRLAEAYEQRFLSVPGVSFLKEPDYATSNYWLNAIILDKSDLILRDEILRLTNEAGILTRPVWTPLHQLPMYQQCPRMELPVTADLLGKIINLPSGPSIFREGI</sequence>
<dbReference type="GO" id="GO:0000271">
    <property type="term" value="P:polysaccharide biosynthetic process"/>
    <property type="evidence" value="ECO:0007669"/>
    <property type="project" value="TreeGrafter"/>
</dbReference>
<evidence type="ECO:0000256" key="3">
    <source>
        <dbReference type="ARBA" id="ARBA00022679"/>
    </source>
</evidence>
<protein>
    <submittedName>
        <fullName evidence="9">LegC family aminotransferase</fullName>
    </submittedName>
</protein>
<dbReference type="Gene3D" id="3.90.1150.10">
    <property type="entry name" value="Aspartate Aminotransferase, domain 1"/>
    <property type="match status" value="1"/>
</dbReference>
<comment type="similarity">
    <text evidence="5 8">Belongs to the DegT/DnrJ/EryC1 family.</text>
</comment>
<comment type="cofactor">
    <cofactor evidence="1">
        <name>pyridoxal 5'-phosphate</name>
        <dbReference type="ChEBI" id="CHEBI:597326"/>
    </cofactor>
</comment>
<evidence type="ECO:0000256" key="2">
    <source>
        <dbReference type="ARBA" id="ARBA00022576"/>
    </source>
</evidence>
<dbReference type="Proteomes" id="UP000297900">
    <property type="component" value="Unassembled WGS sequence"/>
</dbReference>
<dbReference type="InterPro" id="IPR015422">
    <property type="entry name" value="PyrdxlP-dep_Trfase_small"/>
</dbReference>
<evidence type="ECO:0000256" key="1">
    <source>
        <dbReference type="ARBA" id="ARBA00001933"/>
    </source>
</evidence>
<comment type="caution">
    <text evidence="9">The sequence shown here is derived from an EMBL/GenBank/DDBJ whole genome shotgun (WGS) entry which is preliminary data.</text>
</comment>
<dbReference type="Pfam" id="PF01041">
    <property type="entry name" value="DegT_DnrJ_EryC1"/>
    <property type="match status" value="1"/>
</dbReference>
<dbReference type="GO" id="GO:0008483">
    <property type="term" value="F:transaminase activity"/>
    <property type="evidence" value="ECO:0007669"/>
    <property type="project" value="UniProtKB-KW"/>
</dbReference>
<proteinExistence type="inferred from homology"/>
<evidence type="ECO:0000256" key="7">
    <source>
        <dbReference type="PIRSR" id="PIRSR000390-2"/>
    </source>
</evidence>
<accession>A0A4Y8M3M5</accession>